<evidence type="ECO:0000313" key="1">
    <source>
        <dbReference type="EMBL" id="NBJ93528.1"/>
    </source>
</evidence>
<comment type="caution">
    <text evidence="1">The sequence shown here is derived from an EMBL/GenBank/DDBJ whole genome shotgun (WGS) entry which is preliminary data.</text>
</comment>
<reference evidence="1" key="1">
    <citation type="submission" date="2018-09" db="EMBL/GenBank/DDBJ databases">
        <title>Murine metabolic-syndrome-specific gut microbial biobank.</title>
        <authorList>
            <person name="Liu C."/>
        </authorList>
    </citation>
    <scope>NUCLEOTIDE SEQUENCE</scope>
    <source>
        <strain evidence="1">D42-62</strain>
    </source>
</reference>
<dbReference type="RefSeq" id="WP_160560597.1">
    <property type="nucleotide sequence ID" value="NZ_QZDT01000020.1"/>
</dbReference>
<name>A0A9X5BGT0_9FIRM</name>
<sequence length="82" mass="9373">MSSGMGRELLDGIQSGAQEMVKERIDGEVSRIQIMDITRAAAALLDANVEEETIERLLCKYWDLRPSEAHRFIHEGEEERKI</sequence>
<protein>
    <submittedName>
        <fullName evidence="1">Uncharacterized protein</fullName>
    </submittedName>
</protein>
<gene>
    <name evidence="1" type="ORF">D5281_13210</name>
</gene>
<proteinExistence type="predicted"/>
<evidence type="ECO:0000313" key="2">
    <source>
        <dbReference type="Proteomes" id="UP001154420"/>
    </source>
</evidence>
<organism evidence="1 2">
    <name type="scientific">Parablautia muri</name>
    <dbReference type="NCBI Taxonomy" id="2320879"/>
    <lineage>
        <taxon>Bacteria</taxon>
        <taxon>Bacillati</taxon>
        <taxon>Bacillota</taxon>
        <taxon>Clostridia</taxon>
        <taxon>Lachnospirales</taxon>
        <taxon>Lachnospiraceae</taxon>
        <taxon>Parablautia</taxon>
    </lineage>
</organism>
<dbReference type="Proteomes" id="UP001154420">
    <property type="component" value="Unassembled WGS sequence"/>
</dbReference>
<keyword evidence="2" id="KW-1185">Reference proteome</keyword>
<dbReference type="AlphaFoldDB" id="A0A9X5BGT0"/>
<dbReference type="OrthoDB" id="1930639at2"/>
<accession>A0A9X5BGT0</accession>
<dbReference type="EMBL" id="QZDT01000020">
    <property type="protein sequence ID" value="NBJ93528.1"/>
    <property type="molecule type" value="Genomic_DNA"/>
</dbReference>